<evidence type="ECO:0000313" key="3">
    <source>
        <dbReference type="Proteomes" id="UP000019132"/>
    </source>
</evidence>
<dbReference type="HOGENOM" id="CLU_053247_1_0_1"/>
<evidence type="ECO:0000313" key="2">
    <source>
        <dbReference type="EnsemblProtists" id="PYU1_T012492"/>
    </source>
</evidence>
<dbReference type="VEuPathDB" id="FungiDB:PYU1_G012466"/>
<dbReference type="PANTHER" id="PTHR33876">
    <property type="entry name" value="UNNAMED PRODUCT"/>
    <property type="match status" value="1"/>
</dbReference>
<dbReference type="eggNOG" id="ENOG502S30Z">
    <property type="taxonomic scope" value="Eukaryota"/>
</dbReference>
<dbReference type="InParanoid" id="K3X5J3"/>
<reference evidence="3" key="1">
    <citation type="journal article" date="2010" name="Genome Biol.">
        <title>Genome sequence of the necrotrophic plant pathogen Pythium ultimum reveals original pathogenicity mechanisms and effector repertoire.</title>
        <authorList>
            <person name="Levesque C.A."/>
            <person name="Brouwer H."/>
            <person name="Cano L."/>
            <person name="Hamilton J.P."/>
            <person name="Holt C."/>
            <person name="Huitema E."/>
            <person name="Raffaele S."/>
            <person name="Robideau G.P."/>
            <person name="Thines M."/>
            <person name="Win J."/>
            <person name="Zerillo M.M."/>
            <person name="Beakes G.W."/>
            <person name="Boore J.L."/>
            <person name="Busam D."/>
            <person name="Dumas B."/>
            <person name="Ferriera S."/>
            <person name="Fuerstenberg S.I."/>
            <person name="Gachon C.M."/>
            <person name="Gaulin E."/>
            <person name="Govers F."/>
            <person name="Grenville-Briggs L."/>
            <person name="Horner N."/>
            <person name="Hostetler J."/>
            <person name="Jiang R.H."/>
            <person name="Johnson J."/>
            <person name="Krajaejun T."/>
            <person name="Lin H."/>
            <person name="Meijer H.J."/>
            <person name="Moore B."/>
            <person name="Morris P."/>
            <person name="Phuntmart V."/>
            <person name="Puiu D."/>
            <person name="Shetty J."/>
            <person name="Stajich J.E."/>
            <person name="Tripathy S."/>
            <person name="Wawra S."/>
            <person name="van West P."/>
            <person name="Whitty B.R."/>
            <person name="Coutinho P.M."/>
            <person name="Henrissat B."/>
            <person name="Martin F."/>
            <person name="Thomas P.D."/>
            <person name="Tyler B.M."/>
            <person name="De Vries R.P."/>
            <person name="Kamoun S."/>
            <person name="Yandell M."/>
            <person name="Tisserat N."/>
            <person name="Buell C.R."/>
        </authorList>
    </citation>
    <scope>NUCLEOTIDE SEQUENCE</scope>
    <source>
        <strain evidence="3">DAOM:BR144</strain>
    </source>
</reference>
<reference evidence="3" key="2">
    <citation type="submission" date="2010-04" db="EMBL/GenBank/DDBJ databases">
        <authorList>
            <person name="Buell R."/>
            <person name="Hamilton J."/>
            <person name="Hostetler J."/>
        </authorList>
    </citation>
    <scope>NUCLEOTIDE SEQUENCE [LARGE SCALE GENOMIC DNA]</scope>
    <source>
        <strain evidence="3">DAOM:BR144</strain>
    </source>
</reference>
<dbReference type="InterPro" id="IPR052776">
    <property type="entry name" value="Chloro_ReproSupport/MetalTrans"/>
</dbReference>
<dbReference type="PANTHER" id="PTHR33876:SF4">
    <property type="entry name" value="CHLOROPLAST PROTEIN FOR GROWTH AND FERTILITY 2"/>
    <property type="match status" value="1"/>
</dbReference>
<dbReference type="AlphaFoldDB" id="K3X5J3"/>
<evidence type="ECO:0000256" key="1">
    <source>
        <dbReference type="SAM" id="Phobius"/>
    </source>
</evidence>
<protein>
    <recommendedName>
        <fullName evidence="4">Nickel/cobalt efflux system</fullName>
    </recommendedName>
</protein>
<feature type="transmembrane region" description="Helical" evidence="1">
    <location>
        <begin position="43"/>
        <end position="68"/>
    </location>
</feature>
<sequence length="306" mass="32456">MNASLGKIIITAVCLGVVHILTGPDHLGALAALSSGRSWRAAFALGLQWGCGHSVGILSVAAICLGIGHALNLGGGFRALWNYATGAFLVAIGLWTLYDAKTDFEVQTKPVSKWSYVECHDKTYYQTQLSPKSNKTSGLCGSFWPQGSQQQEEEDSKTNQKKTQQSATAVSVCVGLFHGVAGPGGVLGILPVLAMQHDDGDGAVLLHAVVYLACFCLSSMLCMGIFAALYGELTHRVATNARRQPSATKIQSHDSDSEDKKHAAALITFRVAMASSLLSILVGIAWLVLQACGVLDHVFGHNHHGE</sequence>
<dbReference type="Proteomes" id="UP000019132">
    <property type="component" value="Unassembled WGS sequence"/>
</dbReference>
<dbReference type="STRING" id="431595.K3X5J3"/>
<proteinExistence type="predicted"/>
<feature type="transmembrane region" description="Helical" evidence="1">
    <location>
        <begin position="80"/>
        <end position="98"/>
    </location>
</feature>
<accession>K3X5J3</accession>
<feature type="transmembrane region" description="Helical" evidence="1">
    <location>
        <begin position="205"/>
        <end position="230"/>
    </location>
</feature>
<keyword evidence="3" id="KW-1185">Reference proteome</keyword>
<reference evidence="2" key="3">
    <citation type="submission" date="2015-02" db="UniProtKB">
        <authorList>
            <consortium name="EnsemblProtists"/>
        </authorList>
    </citation>
    <scope>IDENTIFICATION</scope>
    <source>
        <strain evidence="2">DAOM BR144</strain>
    </source>
</reference>
<organism evidence="2 3">
    <name type="scientific">Globisporangium ultimum (strain ATCC 200006 / CBS 805.95 / DAOM BR144)</name>
    <name type="common">Pythium ultimum</name>
    <dbReference type="NCBI Taxonomy" id="431595"/>
    <lineage>
        <taxon>Eukaryota</taxon>
        <taxon>Sar</taxon>
        <taxon>Stramenopiles</taxon>
        <taxon>Oomycota</taxon>
        <taxon>Peronosporomycetes</taxon>
        <taxon>Pythiales</taxon>
        <taxon>Pythiaceae</taxon>
        <taxon>Globisporangium</taxon>
    </lineage>
</organism>
<name>K3X5J3_GLOUD</name>
<dbReference type="EMBL" id="GL376610">
    <property type="status" value="NOT_ANNOTATED_CDS"/>
    <property type="molecule type" value="Genomic_DNA"/>
</dbReference>
<dbReference type="OMA" id="QWGCGHS"/>
<keyword evidence="1" id="KW-0472">Membrane</keyword>
<feature type="transmembrane region" description="Helical" evidence="1">
    <location>
        <begin position="167"/>
        <end position="193"/>
    </location>
</feature>
<feature type="transmembrane region" description="Helical" evidence="1">
    <location>
        <begin position="267"/>
        <end position="289"/>
    </location>
</feature>
<keyword evidence="1" id="KW-1133">Transmembrane helix</keyword>
<dbReference type="EnsemblProtists" id="PYU1_T012492">
    <property type="protein sequence ID" value="PYU1_T012492"/>
    <property type="gene ID" value="PYU1_G012466"/>
</dbReference>
<keyword evidence="1" id="KW-0812">Transmembrane</keyword>
<evidence type="ECO:0008006" key="4">
    <source>
        <dbReference type="Google" id="ProtNLM"/>
    </source>
</evidence>